<dbReference type="Gene3D" id="3.40.50.880">
    <property type="match status" value="1"/>
</dbReference>
<dbReference type="EMBL" id="CADILN010000018">
    <property type="protein sequence ID" value="CAB4052762.1"/>
    <property type="molecule type" value="Genomic_DNA"/>
</dbReference>
<dbReference type="RefSeq" id="WP_015004324.1">
    <property type="nucleotide sequence ID" value="NZ_CADILN010000018.1"/>
</dbReference>
<dbReference type="GO" id="GO:0043565">
    <property type="term" value="F:sequence-specific DNA binding"/>
    <property type="evidence" value="ECO:0007669"/>
    <property type="project" value="InterPro"/>
</dbReference>
<dbReference type="GO" id="GO:0003700">
    <property type="term" value="F:DNA-binding transcription factor activity"/>
    <property type="evidence" value="ECO:0007669"/>
    <property type="project" value="InterPro"/>
</dbReference>
<dbReference type="InterPro" id="IPR009057">
    <property type="entry name" value="Homeodomain-like_sf"/>
</dbReference>
<keyword evidence="3" id="KW-0804">Transcription</keyword>
<gene>
    <name evidence="5" type="primary">rhaS_17</name>
    <name evidence="5" type="ORF">LMG9964_06452</name>
</gene>
<keyword evidence="1" id="KW-0805">Transcription regulation</keyword>
<dbReference type="SUPFAM" id="SSF46689">
    <property type="entry name" value="Homeodomain-like"/>
    <property type="match status" value="2"/>
</dbReference>
<dbReference type="Gene3D" id="1.10.10.60">
    <property type="entry name" value="Homeodomain-like"/>
    <property type="match status" value="2"/>
</dbReference>
<evidence type="ECO:0000313" key="6">
    <source>
        <dbReference type="Proteomes" id="UP000494102"/>
    </source>
</evidence>
<dbReference type="GeneID" id="27801420"/>
<dbReference type="InterPro" id="IPR029062">
    <property type="entry name" value="Class_I_gatase-like"/>
</dbReference>
<dbReference type="SMART" id="SM00342">
    <property type="entry name" value="HTH_ARAC"/>
    <property type="match status" value="1"/>
</dbReference>
<keyword evidence="2" id="KW-0238">DNA-binding</keyword>
<organism evidence="5 6">
    <name type="scientific">Paraburkholderia phenoliruptrix</name>
    <dbReference type="NCBI Taxonomy" id="252970"/>
    <lineage>
        <taxon>Bacteria</taxon>
        <taxon>Pseudomonadati</taxon>
        <taxon>Pseudomonadota</taxon>
        <taxon>Betaproteobacteria</taxon>
        <taxon>Burkholderiales</taxon>
        <taxon>Burkholderiaceae</taxon>
        <taxon>Paraburkholderia</taxon>
    </lineage>
</organism>
<protein>
    <submittedName>
        <fullName evidence="5">HTH-type transcriptional activator RhaS</fullName>
    </submittedName>
</protein>
<sequence>MNQEAHAGVFQSRAVSIPQTGFRIAKKRDKRIGLLLFENCSFLDIGLVVEIFSLANSVAVAWHEQTAHPYAVSLLSSRGGQIRCTNSITVETESLDATEPASYDVLFIADGEGASAAADDKRTTDWLKRVFQTVKVVQASGNGALLLKGAQLPSARGMIVPIRPAGTRLNAVSENNLQLDINAGSLMLTALSLVKTDFDYETAEGIAEQLMPFSGRWLAPLLGDAPNANIASTMKEAARWIEENCARPITAHDMARSVSMGDRTFLRHFKAEIGMPPSEYLLRVRLDIACRLLITTTLPIDKIARRCGMGNGIRLAKIFKRRLAVSASDYRAFARTEFDNE</sequence>
<reference evidence="5 6" key="1">
    <citation type="submission" date="2020-04" db="EMBL/GenBank/DDBJ databases">
        <authorList>
            <person name="De Canck E."/>
        </authorList>
    </citation>
    <scope>NUCLEOTIDE SEQUENCE [LARGE SCALE GENOMIC DNA]</scope>
    <source>
        <strain evidence="5 6">LMG 9964</strain>
    </source>
</reference>
<dbReference type="AlphaFoldDB" id="A0A6J5KHQ9"/>
<evidence type="ECO:0000256" key="3">
    <source>
        <dbReference type="ARBA" id="ARBA00023163"/>
    </source>
</evidence>
<dbReference type="InterPro" id="IPR018060">
    <property type="entry name" value="HTH_AraC"/>
</dbReference>
<dbReference type="PROSITE" id="PS01124">
    <property type="entry name" value="HTH_ARAC_FAMILY_2"/>
    <property type="match status" value="1"/>
</dbReference>
<accession>A0A6J5KHQ9</accession>
<evidence type="ECO:0000313" key="5">
    <source>
        <dbReference type="EMBL" id="CAB4052762.1"/>
    </source>
</evidence>
<proteinExistence type="predicted"/>
<dbReference type="PANTHER" id="PTHR46796">
    <property type="entry name" value="HTH-TYPE TRANSCRIPTIONAL ACTIVATOR RHAS-RELATED"/>
    <property type="match status" value="1"/>
</dbReference>
<evidence type="ECO:0000256" key="2">
    <source>
        <dbReference type="ARBA" id="ARBA00023125"/>
    </source>
</evidence>
<evidence type="ECO:0000259" key="4">
    <source>
        <dbReference type="PROSITE" id="PS01124"/>
    </source>
</evidence>
<dbReference type="PROSITE" id="PS00041">
    <property type="entry name" value="HTH_ARAC_FAMILY_1"/>
    <property type="match status" value="1"/>
</dbReference>
<dbReference type="Proteomes" id="UP000494102">
    <property type="component" value="Unassembled WGS sequence"/>
</dbReference>
<name>A0A6J5KHQ9_9BURK</name>
<dbReference type="Pfam" id="PF12833">
    <property type="entry name" value="HTH_18"/>
    <property type="match status" value="1"/>
</dbReference>
<dbReference type="InterPro" id="IPR018062">
    <property type="entry name" value="HTH_AraC-typ_CS"/>
</dbReference>
<evidence type="ECO:0000256" key="1">
    <source>
        <dbReference type="ARBA" id="ARBA00023015"/>
    </source>
</evidence>
<dbReference type="InterPro" id="IPR050204">
    <property type="entry name" value="AraC_XylS_family_regulators"/>
</dbReference>
<dbReference type="SUPFAM" id="SSF52317">
    <property type="entry name" value="Class I glutamine amidotransferase-like"/>
    <property type="match status" value="1"/>
</dbReference>
<feature type="domain" description="HTH araC/xylS-type" evidence="4">
    <location>
        <begin position="235"/>
        <end position="333"/>
    </location>
</feature>